<dbReference type="KEGG" id="orn:DV701_09375"/>
<keyword evidence="6" id="KW-1133">Transmembrane helix</keyword>
<keyword evidence="4" id="KW-0408">Iron</keyword>
<keyword evidence="5" id="KW-0411">Iron-sulfur</keyword>
<dbReference type="Pfam" id="PF13187">
    <property type="entry name" value="Fer4_9"/>
    <property type="match status" value="1"/>
</dbReference>
<keyword evidence="6" id="KW-0472">Membrane</keyword>
<dbReference type="Pfam" id="PF02754">
    <property type="entry name" value="CCG"/>
    <property type="match status" value="2"/>
</dbReference>
<feature type="transmembrane region" description="Helical" evidence="6">
    <location>
        <begin position="68"/>
        <end position="92"/>
    </location>
</feature>
<gene>
    <name evidence="8" type="ORF">DV701_09375</name>
</gene>
<dbReference type="InterPro" id="IPR051460">
    <property type="entry name" value="HdrC_iron-sulfur_subunit"/>
</dbReference>
<evidence type="ECO:0000259" key="7">
    <source>
        <dbReference type="PROSITE" id="PS51379"/>
    </source>
</evidence>
<feature type="transmembrane region" description="Helical" evidence="6">
    <location>
        <begin position="194"/>
        <end position="220"/>
    </location>
</feature>
<feature type="transmembrane region" description="Helical" evidence="6">
    <location>
        <begin position="152"/>
        <end position="174"/>
    </location>
</feature>
<feature type="transmembrane region" description="Helical" evidence="6">
    <location>
        <begin position="112"/>
        <end position="131"/>
    </location>
</feature>
<evidence type="ECO:0000256" key="3">
    <source>
        <dbReference type="ARBA" id="ARBA00023002"/>
    </source>
</evidence>
<keyword evidence="2" id="KW-0479">Metal-binding</keyword>
<feature type="domain" description="4Fe-4S ferredoxin-type" evidence="7">
    <location>
        <begin position="300"/>
        <end position="327"/>
    </location>
</feature>
<dbReference type="AlphaFoldDB" id="A0A345NMP2"/>
<evidence type="ECO:0000256" key="4">
    <source>
        <dbReference type="ARBA" id="ARBA00023004"/>
    </source>
</evidence>
<dbReference type="GO" id="GO:0016491">
    <property type="term" value="F:oxidoreductase activity"/>
    <property type="evidence" value="ECO:0007669"/>
    <property type="project" value="UniProtKB-KW"/>
</dbReference>
<dbReference type="EMBL" id="CP031229">
    <property type="protein sequence ID" value="AXH96300.1"/>
    <property type="molecule type" value="Genomic_DNA"/>
</dbReference>
<dbReference type="InterPro" id="IPR017900">
    <property type="entry name" value="4Fe4S_Fe_S_CS"/>
</dbReference>
<dbReference type="InterPro" id="IPR004017">
    <property type="entry name" value="Cys_rich_dom"/>
</dbReference>
<evidence type="ECO:0000256" key="5">
    <source>
        <dbReference type="ARBA" id="ARBA00023014"/>
    </source>
</evidence>
<accession>A0A345NMP2</accession>
<name>A0A345NMP2_9MICO</name>
<dbReference type="Gene3D" id="1.10.1060.10">
    <property type="entry name" value="Alpha-helical ferredoxin"/>
    <property type="match status" value="2"/>
</dbReference>
<feature type="transmembrane region" description="Helical" evidence="6">
    <location>
        <begin position="232"/>
        <end position="253"/>
    </location>
</feature>
<reference evidence="8 9" key="1">
    <citation type="submission" date="2018-07" db="EMBL/GenBank/DDBJ databases">
        <title>Complete genome sequencing of Ornithinimicrobium sp. AMA3305.</title>
        <authorList>
            <person name="Bae J.-W."/>
        </authorList>
    </citation>
    <scope>NUCLEOTIDE SEQUENCE [LARGE SCALE GENOMIC DNA]</scope>
    <source>
        <strain evidence="8 9">AMA3305</strain>
    </source>
</reference>
<evidence type="ECO:0000256" key="1">
    <source>
        <dbReference type="ARBA" id="ARBA00022485"/>
    </source>
</evidence>
<dbReference type="PROSITE" id="PS51379">
    <property type="entry name" value="4FE4S_FER_2"/>
    <property type="match status" value="2"/>
</dbReference>
<dbReference type="InterPro" id="IPR009051">
    <property type="entry name" value="Helical_ferredxn"/>
</dbReference>
<dbReference type="InterPro" id="IPR017896">
    <property type="entry name" value="4Fe4S_Fe-S-bd"/>
</dbReference>
<keyword evidence="9" id="KW-1185">Reference proteome</keyword>
<dbReference type="PANTHER" id="PTHR43255">
    <property type="entry name" value="IRON-SULFUR-BINDING OXIDOREDUCTASE FADF-RELATED-RELATED"/>
    <property type="match status" value="1"/>
</dbReference>
<keyword evidence="3" id="KW-0560">Oxidoreductase</keyword>
<dbReference type="PANTHER" id="PTHR43255:SF1">
    <property type="entry name" value="IRON-SULFUR-BINDING OXIDOREDUCTASE FADF-RELATED"/>
    <property type="match status" value="1"/>
</dbReference>
<dbReference type="RefSeq" id="WP_114928065.1">
    <property type="nucleotide sequence ID" value="NZ_CP031229.1"/>
</dbReference>
<dbReference type="Proteomes" id="UP000253790">
    <property type="component" value="Chromosome"/>
</dbReference>
<keyword evidence="6" id="KW-0812">Transmembrane</keyword>
<feature type="domain" description="4Fe-4S ferredoxin-type" evidence="7">
    <location>
        <begin position="402"/>
        <end position="434"/>
    </location>
</feature>
<dbReference type="GO" id="GO:0051539">
    <property type="term" value="F:4 iron, 4 sulfur cluster binding"/>
    <property type="evidence" value="ECO:0007669"/>
    <property type="project" value="UniProtKB-KW"/>
</dbReference>
<dbReference type="PROSITE" id="PS00198">
    <property type="entry name" value="4FE4S_FER_1"/>
    <property type="match status" value="2"/>
</dbReference>
<dbReference type="GO" id="GO:0046872">
    <property type="term" value="F:metal ion binding"/>
    <property type="evidence" value="ECO:0007669"/>
    <property type="project" value="UniProtKB-KW"/>
</dbReference>
<keyword evidence="1" id="KW-0004">4Fe-4S</keyword>
<dbReference type="OrthoDB" id="9794954at2"/>
<sequence length="768" mass="84109">MDTLQVIAIVVAGLLTLAAVALFVRTIAGFVTKFRLGQPEGRTDEPGTRTVTLVREFLGHTRMARKPVVAVAHWFVMVSFGLLVLTLVTAYGQLFDPEFALPVIGHWPPYEWIAELFGWAAVVGILVLIVVRQLRHPRGEGRRSRFWGSTFWEAYFVEAVILGVGVCIVLLRGMEYALGRAEGEPWATLAHFPLTGWVGSLFSGMSAAALGTAIVVVALVKIVISMTWMLTVALVPTMSIAWHRFLAFFNIWFKRHPDGRTSLAELAPISVGGEPVDFEAIEDLDEDAALGAGKVEDFTWKGLLDFSTCTECGRCQEQCPAWNTDKPLSPKMMVINLRNHHHAKAPWLLADEEHREAAATAFAELGDGPRPDALHGIPTSAVEAAQRELVGATEGDPTVPSGGAVIDPDVLWSCTTCGACVEQCPVDIEHVDRIVDMRRYQTLIESAFPTELGGLFKNLENKGNPWGMNARLRMDWAKDLPFEVPMAGGDVEDMAEVDYLFWVGCAGAFEDRAKKTTRAVAELLHTAGVSFAVLGDGETCTGDPARRAGNEFLFQMLAMQNVEVLKEVNATKIVVTCAHCFNTIKNEYPQVGGQFEVVHHTQLLNKLVREKRLTPVHRPDAADTSGVASTASTVTYHDPCYLGRHNQVYAPPRELLGALPGVEMREMPRHGEKSFCCGAGGARMWMEEKLGTRINLNRTEEALATGADRIAIGCPFCRVMLSDGLTEKQSQGAREEVEVVDVAQMLLAAVRRGQEPEAAEEETPEPVA</sequence>
<dbReference type="SUPFAM" id="SSF46548">
    <property type="entry name" value="alpha-helical ferredoxin"/>
    <property type="match status" value="1"/>
</dbReference>
<proteinExistence type="predicted"/>
<evidence type="ECO:0000256" key="2">
    <source>
        <dbReference type="ARBA" id="ARBA00022723"/>
    </source>
</evidence>
<feature type="transmembrane region" description="Helical" evidence="6">
    <location>
        <begin position="6"/>
        <end position="28"/>
    </location>
</feature>
<evidence type="ECO:0000313" key="9">
    <source>
        <dbReference type="Proteomes" id="UP000253790"/>
    </source>
</evidence>
<organism evidence="8 9">
    <name type="scientific">Ornithinimicrobium avium</name>
    <dbReference type="NCBI Taxonomy" id="2283195"/>
    <lineage>
        <taxon>Bacteria</taxon>
        <taxon>Bacillati</taxon>
        <taxon>Actinomycetota</taxon>
        <taxon>Actinomycetes</taxon>
        <taxon>Micrococcales</taxon>
        <taxon>Ornithinimicrobiaceae</taxon>
        <taxon>Ornithinimicrobium</taxon>
    </lineage>
</organism>
<evidence type="ECO:0000256" key="6">
    <source>
        <dbReference type="SAM" id="Phobius"/>
    </source>
</evidence>
<protein>
    <submittedName>
        <fullName evidence="8">(Fe-S)-binding protein</fullName>
    </submittedName>
</protein>
<evidence type="ECO:0000313" key="8">
    <source>
        <dbReference type="EMBL" id="AXH96300.1"/>
    </source>
</evidence>
<dbReference type="GO" id="GO:0005886">
    <property type="term" value="C:plasma membrane"/>
    <property type="evidence" value="ECO:0007669"/>
    <property type="project" value="TreeGrafter"/>
</dbReference>